<dbReference type="OrthoDB" id="200948at2759"/>
<dbReference type="InterPro" id="IPR011388">
    <property type="entry name" value="DES1/DES2"/>
</dbReference>
<dbReference type="Proteomes" id="UP001153620">
    <property type="component" value="Chromosome 2"/>
</dbReference>
<keyword evidence="13" id="KW-1185">Reference proteome</keyword>
<dbReference type="EMBL" id="OU895878">
    <property type="protein sequence ID" value="CAG9801709.1"/>
    <property type="molecule type" value="Genomic_DNA"/>
</dbReference>
<dbReference type="PIRSF" id="PIRSF017228">
    <property type="entry name" value="Sphnglp_dlt4_des"/>
    <property type="match status" value="1"/>
</dbReference>
<evidence type="ECO:0000256" key="1">
    <source>
        <dbReference type="ARBA" id="ARBA00004141"/>
    </source>
</evidence>
<evidence type="ECO:0000313" key="12">
    <source>
        <dbReference type="EMBL" id="CAG9801709.1"/>
    </source>
</evidence>
<dbReference type="Pfam" id="PF08557">
    <property type="entry name" value="Lipid_DES"/>
    <property type="match status" value="1"/>
</dbReference>
<evidence type="ECO:0000259" key="11">
    <source>
        <dbReference type="SMART" id="SM01269"/>
    </source>
</evidence>
<dbReference type="InterPro" id="IPR005804">
    <property type="entry name" value="FA_desaturase_dom"/>
</dbReference>
<name>A0A9N9RRL5_9DIPT</name>
<keyword evidence="6 9" id="KW-0560">Oxidoreductase</keyword>
<feature type="domain" description="Sphingolipid delta4-desaturase N-terminal" evidence="11">
    <location>
        <begin position="6"/>
        <end position="44"/>
    </location>
</feature>
<dbReference type="PANTHER" id="PTHR12879">
    <property type="entry name" value="SPHINGOLIPID DELTA 4 DESATURASE/C-4 HYDROXYLASE PROTEIN DES2"/>
    <property type="match status" value="1"/>
</dbReference>
<dbReference type="SMART" id="SM01269">
    <property type="entry name" value="Lipid_DES"/>
    <property type="match status" value="1"/>
</dbReference>
<feature type="transmembrane region" description="Helical" evidence="10">
    <location>
        <begin position="104"/>
        <end position="125"/>
    </location>
</feature>
<evidence type="ECO:0000313" key="13">
    <source>
        <dbReference type="Proteomes" id="UP001153620"/>
    </source>
</evidence>
<evidence type="ECO:0000256" key="4">
    <source>
        <dbReference type="ARBA" id="ARBA00022692"/>
    </source>
</evidence>
<comment type="subcellular location">
    <subcellularLocation>
        <location evidence="1">Membrane</location>
        <topology evidence="1">Multi-pass membrane protein</topology>
    </subcellularLocation>
</comment>
<gene>
    <name evidence="12" type="ORF">CHIRRI_LOCUS4631</name>
</gene>
<evidence type="ECO:0000256" key="3">
    <source>
        <dbReference type="ARBA" id="ARBA00012021"/>
    </source>
</evidence>
<feature type="transmembrane region" description="Helical" evidence="10">
    <location>
        <begin position="183"/>
        <end position="205"/>
    </location>
</feature>
<reference evidence="12" key="2">
    <citation type="submission" date="2022-10" db="EMBL/GenBank/DDBJ databases">
        <authorList>
            <consortium name="ENA_rothamsted_submissions"/>
            <consortium name="culmorum"/>
            <person name="King R."/>
        </authorList>
    </citation>
    <scope>NUCLEOTIDE SEQUENCE</scope>
</reference>
<feature type="transmembrane region" description="Helical" evidence="10">
    <location>
        <begin position="151"/>
        <end position="171"/>
    </location>
</feature>
<dbReference type="EC" id="1.14.19.17" evidence="3"/>
<accession>A0A9N9RRL5</accession>
<dbReference type="CDD" id="cd03508">
    <property type="entry name" value="Delta4-sphingolipid-FADS-like"/>
    <property type="match status" value="1"/>
</dbReference>
<evidence type="ECO:0000256" key="9">
    <source>
        <dbReference type="PIRNR" id="PIRNR017228"/>
    </source>
</evidence>
<feature type="transmembrane region" description="Helical" evidence="10">
    <location>
        <begin position="69"/>
        <end position="92"/>
    </location>
</feature>
<evidence type="ECO:0000256" key="10">
    <source>
        <dbReference type="SAM" id="Phobius"/>
    </source>
</evidence>
<keyword evidence="8 9" id="KW-0472">Membrane</keyword>
<dbReference type="AlphaFoldDB" id="A0A9N9RRL5"/>
<dbReference type="GO" id="GO:0016020">
    <property type="term" value="C:membrane"/>
    <property type="evidence" value="ECO:0007669"/>
    <property type="project" value="UniProtKB-SubCell"/>
</dbReference>
<dbReference type="Pfam" id="PF00487">
    <property type="entry name" value="FA_desaturase"/>
    <property type="match status" value="1"/>
</dbReference>
<evidence type="ECO:0000256" key="2">
    <source>
        <dbReference type="ARBA" id="ARBA00006146"/>
    </source>
</evidence>
<feature type="transmembrane region" description="Helical" evidence="10">
    <location>
        <begin position="211"/>
        <end position="231"/>
    </location>
</feature>
<keyword evidence="5 10" id="KW-1133">Transmembrane helix</keyword>
<dbReference type="GO" id="GO:0042284">
    <property type="term" value="F:sphingolipid delta-4 desaturase activity"/>
    <property type="evidence" value="ECO:0007669"/>
    <property type="project" value="UniProtKB-UniRule"/>
</dbReference>
<proteinExistence type="inferred from homology"/>
<dbReference type="InterPro" id="IPR013866">
    <property type="entry name" value="Sphingolipid_d4-desaturase_N"/>
</dbReference>
<keyword evidence="7 9" id="KW-0443">Lipid metabolism</keyword>
<comment type="similarity">
    <text evidence="2 9">Belongs to the fatty acid desaturase type 1 family. DEGS subfamily.</text>
</comment>
<dbReference type="GO" id="GO:0046513">
    <property type="term" value="P:ceramide biosynthetic process"/>
    <property type="evidence" value="ECO:0007669"/>
    <property type="project" value="TreeGrafter"/>
</dbReference>
<keyword evidence="4 10" id="KW-0812">Transmembrane</keyword>
<dbReference type="PANTHER" id="PTHR12879:SF8">
    <property type="entry name" value="SPHINGOLIPID DELTA(4)-DESATURASE DES1"/>
    <property type="match status" value="1"/>
</dbReference>
<protein>
    <recommendedName>
        <fullName evidence="3">sphingolipid 4-desaturase</fullName>
        <ecNumber evidence="3">1.14.19.17</ecNumber>
    </recommendedName>
</protein>
<evidence type="ECO:0000256" key="8">
    <source>
        <dbReference type="ARBA" id="ARBA00023136"/>
    </source>
</evidence>
<evidence type="ECO:0000256" key="5">
    <source>
        <dbReference type="ARBA" id="ARBA00022989"/>
    </source>
</evidence>
<evidence type="ECO:0000256" key="6">
    <source>
        <dbReference type="ARBA" id="ARBA00023002"/>
    </source>
</evidence>
<sequence length="320" mass="37138">MMGQHVSRTDFEWTTDDQPHNSRRAAILKKYPEIKQLFGHDPNFKWICTAMVFTQIASLYFLQDKSWPVLIIVGYCFGGVINHCLALALHDISHNVIFGNSRYLANRFFGIFVNLPIGLPISISFKKYHTDHHRYQGFEGLDADVPTDFEAHLFCTTFGKFCWILLQPFFFCLRPLFIKPQPIVKLEIVNAIIQIIFDVIIIYIFGWKMLAYLIIGTLLTMGLHPLAGHFISEHYMFHKGTSTASYYGPLNWITYNVGYHNEHHDFPSIPGFRLPLVKKIAAEFYDNLPQHHSWTKVIYDFIFDPAMGPYARVKRKPKVS</sequence>
<reference evidence="12" key="1">
    <citation type="submission" date="2022-01" db="EMBL/GenBank/DDBJ databases">
        <authorList>
            <person name="King R."/>
        </authorList>
    </citation>
    <scope>NUCLEOTIDE SEQUENCE</scope>
</reference>
<organism evidence="12 13">
    <name type="scientific">Chironomus riparius</name>
    <dbReference type="NCBI Taxonomy" id="315576"/>
    <lineage>
        <taxon>Eukaryota</taxon>
        <taxon>Metazoa</taxon>
        <taxon>Ecdysozoa</taxon>
        <taxon>Arthropoda</taxon>
        <taxon>Hexapoda</taxon>
        <taxon>Insecta</taxon>
        <taxon>Pterygota</taxon>
        <taxon>Neoptera</taxon>
        <taxon>Endopterygota</taxon>
        <taxon>Diptera</taxon>
        <taxon>Nematocera</taxon>
        <taxon>Chironomoidea</taxon>
        <taxon>Chironomidae</taxon>
        <taxon>Chironominae</taxon>
        <taxon>Chironomus</taxon>
    </lineage>
</organism>
<evidence type="ECO:0000256" key="7">
    <source>
        <dbReference type="ARBA" id="ARBA00023098"/>
    </source>
</evidence>